<dbReference type="Pfam" id="PF01467">
    <property type="entry name" value="CTP_transf_like"/>
    <property type="match status" value="1"/>
</dbReference>
<dbReference type="GO" id="GO:0016779">
    <property type="term" value="F:nucleotidyltransferase activity"/>
    <property type="evidence" value="ECO:0007669"/>
    <property type="project" value="UniProtKB-KW"/>
</dbReference>
<dbReference type="Proteomes" id="UP000779809">
    <property type="component" value="Unassembled WGS sequence"/>
</dbReference>
<keyword evidence="1" id="KW-0808">Transferase</keyword>
<evidence type="ECO:0000313" key="5">
    <source>
        <dbReference type="Proteomes" id="UP000779809"/>
    </source>
</evidence>
<evidence type="ECO:0000256" key="1">
    <source>
        <dbReference type="ARBA" id="ARBA00022679"/>
    </source>
</evidence>
<comment type="caution">
    <text evidence="4">The sequence shown here is derived from an EMBL/GenBank/DDBJ whole genome shotgun (WGS) entry which is preliminary data.</text>
</comment>
<dbReference type="Gene3D" id="3.40.50.620">
    <property type="entry name" value="HUPs"/>
    <property type="match status" value="1"/>
</dbReference>
<dbReference type="NCBIfam" id="TIGR00125">
    <property type="entry name" value="cyt_tran_rel"/>
    <property type="match status" value="1"/>
</dbReference>
<feature type="domain" description="Cytidyltransferase-like" evidence="3">
    <location>
        <begin position="30"/>
        <end position="141"/>
    </location>
</feature>
<dbReference type="AlphaFoldDB" id="A0A932A8P1"/>
<proteinExistence type="predicted"/>
<dbReference type="SUPFAM" id="SSF52374">
    <property type="entry name" value="Nucleotidylyl transferase"/>
    <property type="match status" value="1"/>
</dbReference>
<sequence>MGEDAKKVVTRDELKQRAESWRKSGEKLVLTNGCFDVLHVGHVRYLHGAKQLGGRVIVGVNADDTVRKLKGEGRPRVPAAERAEVLAALADVDAVVIFNEPDVRALVRELQPDFHAKGTDYTAESVPERDEVVAHGGRVVIVGDAKDHSSTELLKVALPKK</sequence>
<organism evidence="4 5">
    <name type="scientific">Candidatus Korobacter versatilis</name>
    <dbReference type="NCBI Taxonomy" id="658062"/>
    <lineage>
        <taxon>Bacteria</taxon>
        <taxon>Pseudomonadati</taxon>
        <taxon>Acidobacteriota</taxon>
        <taxon>Terriglobia</taxon>
        <taxon>Terriglobales</taxon>
        <taxon>Candidatus Korobacteraceae</taxon>
        <taxon>Candidatus Korobacter</taxon>
    </lineage>
</organism>
<evidence type="ECO:0000256" key="2">
    <source>
        <dbReference type="ARBA" id="ARBA00022695"/>
    </source>
</evidence>
<dbReference type="EMBL" id="JACPNR010000006">
    <property type="protein sequence ID" value="MBI2678213.1"/>
    <property type="molecule type" value="Genomic_DNA"/>
</dbReference>
<protein>
    <submittedName>
        <fullName evidence="4">Adenylyltransferase/cytidyltransferase family protein</fullName>
    </submittedName>
</protein>
<dbReference type="InterPro" id="IPR014729">
    <property type="entry name" value="Rossmann-like_a/b/a_fold"/>
</dbReference>
<reference evidence="4" key="1">
    <citation type="submission" date="2020-07" db="EMBL/GenBank/DDBJ databases">
        <title>Huge and variable diversity of episymbiotic CPR bacteria and DPANN archaea in groundwater ecosystems.</title>
        <authorList>
            <person name="He C.Y."/>
            <person name="Keren R."/>
            <person name="Whittaker M."/>
            <person name="Farag I.F."/>
            <person name="Doudna J."/>
            <person name="Cate J.H.D."/>
            <person name="Banfield J.F."/>
        </authorList>
    </citation>
    <scope>NUCLEOTIDE SEQUENCE</scope>
    <source>
        <strain evidence="4">NC_groundwater_580_Pr5_B-0.1um_64_19</strain>
    </source>
</reference>
<evidence type="ECO:0000259" key="3">
    <source>
        <dbReference type="Pfam" id="PF01467"/>
    </source>
</evidence>
<dbReference type="PANTHER" id="PTHR43793">
    <property type="entry name" value="FAD SYNTHASE"/>
    <property type="match status" value="1"/>
</dbReference>
<accession>A0A932A8P1</accession>
<dbReference type="InterPro" id="IPR050385">
    <property type="entry name" value="Archaeal_FAD_synthase"/>
</dbReference>
<dbReference type="PANTHER" id="PTHR43793:SF2">
    <property type="entry name" value="BIFUNCTIONAL PROTEIN HLDE"/>
    <property type="match status" value="1"/>
</dbReference>
<gene>
    <name evidence="4" type="ORF">HYX28_05490</name>
</gene>
<dbReference type="InterPro" id="IPR004821">
    <property type="entry name" value="Cyt_trans-like"/>
</dbReference>
<name>A0A932A8P1_9BACT</name>
<evidence type="ECO:0000313" key="4">
    <source>
        <dbReference type="EMBL" id="MBI2678213.1"/>
    </source>
</evidence>
<keyword evidence="2 4" id="KW-0548">Nucleotidyltransferase</keyword>